<dbReference type="AlphaFoldDB" id="A0A397IZ49"/>
<evidence type="ECO:0000313" key="1">
    <source>
        <dbReference type="EMBL" id="RHZ81309.1"/>
    </source>
</evidence>
<sequence>MRKEKKVGILQQYNSKLPFGLEEPQIRHSINSLHVPSCTLNNWNNSDIARGPISTSINWQEFFNQWLIESSTIIKLKFQLKKLYPSDHKINEHQSEINNICYQEPQIRHSINSLHVPSCTLNNWNNSDIARGPISTSINWQEFFNQWLIESSTIIKLKFQLKKLYPSDHKINEHQSEINNICYQTFWNSFRESLDVNKCSLEGRTRILSIIGESFTYDEIKKNLEVSNDTISYARKYTRLYGVGRKAFKKPIVTYENFSKETQLFC</sequence>
<organism evidence="1 2">
    <name type="scientific">Diversispora epigaea</name>
    <dbReference type="NCBI Taxonomy" id="1348612"/>
    <lineage>
        <taxon>Eukaryota</taxon>
        <taxon>Fungi</taxon>
        <taxon>Fungi incertae sedis</taxon>
        <taxon>Mucoromycota</taxon>
        <taxon>Glomeromycotina</taxon>
        <taxon>Glomeromycetes</taxon>
        <taxon>Diversisporales</taxon>
        <taxon>Diversisporaceae</taxon>
        <taxon>Diversispora</taxon>
    </lineage>
</organism>
<proteinExistence type="predicted"/>
<name>A0A397IZ49_9GLOM</name>
<evidence type="ECO:0000313" key="2">
    <source>
        <dbReference type="Proteomes" id="UP000266861"/>
    </source>
</evidence>
<comment type="caution">
    <text evidence="1">The sequence shown here is derived from an EMBL/GenBank/DDBJ whole genome shotgun (WGS) entry which is preliminary data.</text>
</comment>
<protein>
    <submittedName>
        <fullName evidence="1">Uncharacterized protein</fullName>
    </submittedName>
</protein>
<keyword evidence="2" id="KW-1185">Reference proteome</keyword>
<dbReference type="EMBL" id="PQFF01000114">
    <property type="protein sequence ID" value="RHZ81309.1"/>
    <property type="molecule type" value="Genomic_DNA"/>
</dbReference>
<gene>
    <name evidence="1" type="ORF">Glove_122g24</name>
</gene>
<reference evidence="1 2" key="1">
    <citation type="submission" date="2018-08" db="EMBL/GenBank/DDBJ databases">
        <title>Genome and evolution of the arbuscular mycorrhizal fungus Diversispora epigaea (formerly Glomus versiforme) and its bacterial endosymbionts.</title>
        <authorList>
            <person name="Sun X."/>
            <person name="Fei Z."/>
            <person name="Harrison M."/>
        </authorList>
    </citation>
    <scope>NUCLEOTIDE SEQUENCE [LARGE SCALE GENOMIC DNA]</scope>
    <source>
        <strain evidence="1 2">IT104</strain>
    </source>
</reference>
<accession>A0A397IZ49</accession>
<dbReference type="Proteomes" id="UP000266861">
    <property type="component" value="Unassembled WGS sequence"/>
</dbReference>